<dbReference type="PROSITE" id="PS51462">
    <property type="entry name" value="NUDIX"/>
    <property type="match status" value="1"/>
</dbReference>
<dbReference type="AlphaFoldDB" id="A0A6A5VLS2"/>
<reference evidence="2" key="1">
    <citation type="journal article" date="2020" name="Stud. Mycol.">
        <title>101 Dothideomycetes genomes: a test case for predicting lifestyles and emergence of pathogens.</title>
        <authorList>
            <person name="Haridas S."/>
            <person name="Albert R."/>
            <person name="Binder M."/>
            <person name="Bloem J."/>
            <person name="Labutti K."/>
            <person name="Salamov A."/>
            <person name="Andreopoulos B."/>
            <person name="Baker S."/>
            <person name="Barry K."/>
            <person name="Bills G."/>
            <person name="Bluhm B."/>
            <person name="Cannon C."/>
            <person name="Castanera R."/>
            <person name="Culley D."/>
            <person name="Daum C."/>
            <person name="Ezra D."/>
            <person name="Gonzalez J."/>
            <person name="Henrissat B."/>
            <person name="Kuo A."/>
            <person name="Liang C."/>
            <person name="Lipzen A."/>
            <person name="Lutzoni F."/>
            <person name="Magnuson J."/>
            <person name="Mondo S."/>
            <person name="Nolan M."/>
            <person name="Ohm R."/>
            <person name="Pangilinan J."/>
            <person name="Park H.-J."/>
            <person name="Ramirez L."/>
            <person name="Alfaro M."/>
            <person name="Sun H."/>
            <person name="Tritt A."/>
            <person name="Yoshinaga Y."/>
            <person name="Zwiers L.-H."/>
            <person name="Turgeon B."/>
            <person name="Goodwin S."/>
            <person name="Spatafora J."/>
            <person name="Crous P."/>
            <person name="Grigoriev I."/>
        </authorList>
    </citation>
    <scope>NUCLEOTIDE SEQUENCE</scope>
    <source>
        <strain evidence="2">CBS 107.79</strain>
    </source>
</reference>
<protein>
    <recommendedName>
        <fullName evidence="1">Nudix hydrolase domain-containing protein</fullName>
    </recommendedName>
</protein>
<dbReference type="CDD" id="cd03676">
    <property type="entry name" value="NUDIX_Tnr3_like"/>
    <property type="match status" value="1"/>
</dbReference>
<organism evidence="2 3">
    <name type="scientific">Bimuria novae-zelandiae CBS 107.79</name>
    <dbReference type="NCBI Taxonomy" id="1447943"/>
    <lineage>
        <taxon>Eukaryota</taxon>
        <taxon>Fungi</taxon>
        <taxon>Dikarya</taxon>
        <taxon>Ascomycota</taxon>
        <taxon>Pezizomycotina</taxon>
        <taxon>Dothideomycetes</taxon>
        <taxon>Pleosporomycetidae</taxon>
        <taxon>Pleosporales</taxon>
        <taxon>Massarineae</taxon>
        <taxon>Didymosphaeriaceae</taxon>
        <taxon>Bimuria</taxon>
    </lineage>
</organism>
<evidence type="ECO:0000313" key="3">
    <source>
        <dbReference type="Proteomes" id="UP000800036"/>
    </source>
</evidence>
<dbReference type="FunFam" id="3.90.79.10:FF:000019">
    <property type="entry name" value="Thiamin pyrophosphokinase, putative"/>
    <property type="match status" value="1"/>
</dbReference>
<dbReference type="GO" id="GO:0044715">
    <property type="term" value="F:8-oxo-dGDP phosphatase activity"/>
    <property type="evidence" value="ECO:0007669"/>
    <property type="project" value="UniProtKB-ARBA"/>
</dbReference>
<accession>A0A6A5VLS2</accession>
<dbReference type="PANTHER" id="PTHR13622">
    <property type="entry name" value="THIAMIN PYROPHOSPHOKINASE"/>
    <property type="match status" value="1"/>
</dbReference>
<feature type="domain" description="Nudix hydrolase" evidence="1">
    <location>
        <begin position="88"/>
        <end position="237"/>
    </location>
</feature>
<dbReference type="SUPFAM" id="SSF55811">
    <property type="entry name" value="Nudix"/>
    <property type="match status" value="1"/>
</dbReference>
<proteinExistence type="predicted"/>
<dbReference type="Pfam" id="PF00293">
    <property type="entry name" value="NUDIX"/>
    <property type="match status" value="1"/>
</dbReference>
<dbReference type="PANTHER" id="PTHR13622:SF8">
    <property type="entry name" value="THIAMIN PYROPHOSPHOKINASE 1"/>
    <property type="match status" value="1"/>
</dbReference>
<dbReference type="Proteomes" id="UP000800036">
    <property type="component" value="Unassembled WGS sequence"/>
</dbReference>
<dbReference type="OrthoDB" id="10261522at2759"/>
<gene>
    <name evidence="2" type="ORF">BU23DRAFT_657261</name>
</gene>
<name>A0A6A5VLS2_9PLEO</name>
<dbReference type="InterPro" id="IPR015797">
    <property type="entry name" value="NUDIX_hydrolase-like_dom_sf"/>
</dbReference>
<dbReference type="EMBL" id="ML976662">
    <property type="protein sequence ID" value="KAF1977795.1"/>
    <property type="molecule type" value="Genomic_DNA"/>
</dbReference>
<evidence type="ECO:0000259" key="1">
    <source>
        <dbReference type="PROSITE" id="PS51462"/>
    </source>
</evidence>
<keyword evidence="3" id="KW-1185">Reference proteome</keyword>
<dbReference type="InterPro" id="IPR000086">
    <property type="entry name" value="NUDIX_hydrolase_dom"/>
</dbReference>
<dbReference type="Gene3D" id="3.90.79.10">
    <property type="entry name" value="Nucleoside Triphosphate Pyrophosphohydrolase"/>
    <property type="match status" value="1"/>
</dbReference>
<sequence>MATPIKSMLQLTPAFKISHSYSHHIPPRLLTRHDPSTICTTVFALLINTIIDNDLLEIVHAQYSELVELPSASYPVHIKRFATPLVGILSRGAHLTAYTRSPGGEMKIWVPRRSAHLKTFPNKLDSTVAGGVKAGDSPFETIIHEADEEASLSEALLRRDVRACETLSYIGVTGENDLGEKGLVVPDVVYVYDIELSEEVVPRPKDNEVKEFYLMGVEEVRAALRKGEFKTNSAVVMINFFIRHRIVTEQNEDGFEEICRRMHSRLPFEFENNV</sequence>
<evidence type="ECO:0000313" key="2">
    <source>
        <dbReference type="EMBL" id="KAF1977795.1"/>
    </source>
</evidence>